<dbReference type="GO" id="GO:0005272">
    <property type="term" value="F:sodium channel activity"/>
    <property type="evidence" value="ECO:0007669"/>
    <property type="project" value="UniProtKB-KW"/>
</dbReference>
<evidence type="ECO:0000256" key="12">
    <source>
        <dbReference type="RuleBase" id="RU000679"/>
    </source>
</evidence>
<comment type="caution">
    <text evidence="14">The sequence shown here is derived from an EMBL/GenBank/DDBJ whole genome shotgun (WGS) entry which is preliminary data.</text>
</comment>
<dbReference type="Gene3D" id="1.10.287.770">
    <property type="entry name" value="YojJ-like"/>
    <property type="match status" value="1"/>
</dbReference>
<evidence type="ECO:0000256" key="2">
    <source>
        <dbReference type="ARBA" id="ARBA00007193"/>
    </source>
</evidence>
<evidence type="ECO:0000256" key="4">
    <source>
        <dbReference type="ARBA" id="ARBA00022461"/>
    </source>
</evidence>
<dbReference type="GO" id="GO:0016020">
    <property type="term" value="C:membrane"/>
    <property type="evidence" value="ECO:0007669"/>
    <property type="project" value="UniProtKB-SubCell"/>
</dbReference>
<dbReference type="AlphaFoldDB" id="A0A553PSQ3"/>
<evidence type="ECO:0000256" key="9">
    <source>
        <dbReference type="ARBA" id="ARBA00023136"/>
    </source>
</evidence>
<keyword evidence="3 12" id="KW-0813">Transport</keyword>
<comment type="similarity">
    <text evidence="2 12">Belongs to the amiloride-sensitive sodium channel (TC 1.A.6) family.</text>
</comment>
<keyword evidence="15" id="KW-1185">Reference proteome</keyword>
<keyword evidence="10 12" id="KW-0739">Sodium transport</keyword>
<dbReference type="EMBL" id="VCGU01000001">
    <property type="protein sequence ID" value="TRY80712.1"/>
    <property type="molecule type" value="Genomic_DNA"/>
</dbReference>
<sequence>MAREAEESLRFWELDKIIENQTQCYRPCELSQYRLEVPYNSKLSIPRNWIYPNGTRAAFELYFGDTNVALMKEYPTYDGFAFVADVGGILGLFLGFSIFSTLDLFMELLMQLA</sequence>
<keyword evidence="8 12" id="KW-0406">Ion transport</keyword>
<keyword evidence="11 12" id="KW-0407">Ion channel</keyword>
<dbReference type="Proteomes" id="UP000318571">
    <property type="component" value="Chromosome 12"/>
</dbReference>
<evidence type="ECO:0000313" key="15">
    <source>
        <dbReference type="Proteomes" id="UP000318571"/>
    </source>
</evidence>
<evidence type="ECO:0000256" key="3">
    <source>
        <dbReference type="ARBA" id="ARBA00022448"/>
    </source>
</evidence>
<dbReference type="InterPro" id="IPR001873">
    <property type="entry name" value="ENaC"/>
</dbReference>
<name>A0A553PSQ3_TIGCA</name>
<dbReference type="Pfam" id="PF00858">
    <property type="entry name" value="ASC"/>
    <property type="match status" value="1"/>
</dbReference>
<accession>A0A553PSQ3</accession>
<keyword evidence="7" id="KW-0915">Sodium</keyword>
<reference evidence="14 15" key="1">
    <citation type="journal article" date="2018" name="Nat. Ecol. Evol.">
        <title>Genomic signatures of mitonuclear coevolution across populations of Tigriopus californicus.</title>
        <authorList>
            <person name="Barreto F.S."/>
            <person name="Watson E.T."/>
            <person name="Lima T.G."/>
            <person name="Willett C.S."/>
            <person name="Edmands S."/>
            <person name="Li W."/>
            <person name="Burton R.S."/>
        </authorList>
    </citation>
    <scope>NUCLEOTIDE SEQUENCE [LARGE SCALE GENOMIC DNA]</scope>
    <source>
        <strain evidence="14 15">San Diego</strain>
    </source>
</reference>
<comment type="subcellular location">
    <subcellularLocation>
        <location evidence="1">Membrane</location>
        <topology evidence="1">Multi-pass membrane protein</topology>
    </subcellularLocation>
</comment>
<evidence type="ECO:0000313" key="14">
    <source>
        <dbReference type="EMBL" id="TRY80712.1"/>
    </source>
</evidence>
<keyword evidence="6 13" id="KW-1133">Transmembrane helix</keyword>
<evidence type="ECO:0000256" key="10">
    <source>
        <dbReference type="ARBA" id="ARBA00023201"/>
    </source>
</evidence>
<evidence type="ECO:0000256" key="5">
    <source>
        <dbReference type="ARBA" id="ARBA00022692"/>
    </source>
</evidence>
<protein>
    <submittedName>
        <fullName evidence="14">Uncharacterized protein</fullName>
    </submittedName>
</protein>
<keyword evidence="5 12" id="KW-0812">Transmembrane</keyword>
<proteinExistence type="inferred from homology"/>
<keyword evidence="4 12" id="KW-0894">Sodium channel</keyword>
<gene>
    <name evidence="14" type="ORF">TCAL_14487</name>
</gene>
<evidence type="ECO:0000256" key="8">
    <source>
        <dbReference type="ARBA" id="ARBA00023065"/>
    </source>
</evidence>
<organism evidence="14 15">
    <name type="scientific">Tigriopus californicus</name>
    <name type="common">Marine copepod</name>
    <dbReference type="NCBI Taxonomy" id="6832"/>
    <lineage>
        <taxon>Eukaryota</taxon>
        <taxon>Metazoa</taxon>
        <taxon>Ecdysozoa</taxon>
        <taxon>Arthropoda</taxon>
        <taxon>Crustacea</taxon>
        <taxon>Multicrustacea</taxon>
        <taxon>Hexanauplia</taxon>
        <taxon>Copepoda</taxon>
        <taxon>Harpacticoida</taxon>
        <taxon>Harpacticidae</taxon>
        <taxon>Tigriopus</taxon>
    </lineage>
</organism>
<evidence type="ECO:0000256" key="6">
    <source>
        <dbReference type="ARBA" id="ARBA00022989"/>
    </source>
</evidence>
<feature type="transmembrane region" description="Helical" evidence="13">
    <location>
        <begin position="80"/>
        <end position="105"/>
    </location>
</feature>
<evidence type="ECO:0000256" key="11">
    <source>
        <dbReference type="ARBA" id="ARBA00023303"/>
    </source>
</evidence>
<keyword evidence="9 13" id="KW-0472">Membrane</keyword>
<evidence type="ECO:0000256" key="13">
    <source>
        <dbReference type="SAM" id="Phobius"/>
    </source>
</evidence>
<evidence type="ECO:0000256" key="7">
    <source>
        <dbReference type="ARBA" id="ARBA00023053"/>
    </source>
</evidence>
<evidence type="ECO:0000256" key="1">
    <source>
        <dbReference type="ARBA" id="ARBA00004141"/>
    </source>
</evidence>